<keyword evidence="2" id="KW-0067">ATP-binding</keyword>
<keyword evidence="1" id="KW-0547">Nucleotide-binding</keyword>
<evidence type="ECO:0000256" key="2">
    <source>
        <dbReference type="ARBA" id="ARBA00022840"/>
    </source>
</evidence>
<keyword evidence="4" id="KW-1185">Reference proteome</keyword>
<organism evidence="3 4">
    <name type="scientific">Halothiobacillus diazotrophicus</name>
    <dbReference type="NCBI Taxonomy" id="1860122"/>
    <lineage>
        <taxon>Bacteria</taxon>
        <taxon>Pseudomonadati</taxon>
        <taxon>Pseudomonadota</taxon>
        <taxon>Gammaproteobacteria</taxon>
        <taxon>Chromatiales</taxon>
        <taxon>Halothiobacillaceae</taxon>
        <taxon>Halothiobacillus</taxon>
    </lineage>
</organism>
<reference evidence="3 4" key="1">
    <citation type="submission" date="2016-06" db="EMBL/GenBank/DDBJ databases">
        <title>Insight into the functional genes involving in sulfur oxidation in Pearl River water.</title>
        <authorList>
            <person name="Luo J."/>
            <person name="Tan X."/>
            <person name="Lin W."/>
        </authorList>
    </citation>
    <scope>NUCLEOTIDE SEQUENCE [LARGE SCALE GENOMIC DNA]</scope>
    <source>
        <strain evidence="3 4">LS2</strain>
    </source>
</reference>
<dbReference type="Pfam" id="PF03969">
    <property type="entry name" value="AFG1_ATPase"/>
    <property type="match status" value="1"/>
</dbReference>
<dbReference type="PANTHER" id="PTHR12169:SF6">
    <property type="entry name" value="AFG1-LIKE ATPASE"/>
    <property type="match status" value="1"/>
</dbReference>
<dbReference type="NCBIfam" id="NF040713">
    <property type="entry name" value="ZapE"/>
    <property type="match status" value="1"/>
</dbReference>
<evidence type="ECO:0008006" key="5">
    <source>
        <dbReference type="Google" id="ProtNLM"/>
    </source>
</evidence>
<dbReference type="GO" id="GO:0005524">
    <property type="term" value="F:ATP binding"/>
    <property type="evidence" value="ECO:0007669"/>
    <property type="project" value="UniProtKB-KW"/>
</dbReference>
<evidence type="ECO:0000256" key="1">
    <source>
        <dbReference type="ARBA" id="ARBA00022741"/>
    </source>
</evidence>
<dbReference type="GO" id="GO:0016887">
    <property type="term" value="F:ATP hydrolysis activity"/>
    <property type="evidence" value="ECO:0007669"/>
    <property type="project" value="InterPro"/>
</dbReference>
<dbReference type="SUPFAM" id="SSF52540">
    <property type="entry name" value="P-loop containing nucleoside triphosphate hydrolases"/>
    <property type="match status" value="1"/>
</dbReference>
<proteinExistence type="predicted"/>
<protein>
    <recommendedName>
        <fullName evidence="5">ATPase</fullName>
    </recommendedName>
</protein>
<dbReference type="GO" id="GO:0005737">
    <property type="term" value="C:cytoplasm"/>
    <property type="evidence" value="ECO:0007669"/>
    <property type="project" value="TreeGrafter"/>
</dbReference>
<sequence length="371" mass="40708">MASSLECCVRARAEEFGFTLNDAQRSALMALQEMTGRLSVPSSVVDGLPGARWLRRVRRPMPVQGVYLCGDVGRGKSFLMDAFYDCVPIERRARLHFHAFMQAMHERLAPLKGRRNPLALVAADLAREVRLLCLDEFQITDIGDAMLIRGLLQELFTRGVAIVMTANSEPAGLYPNGLQRERFLPTIALIKANMVVVPFTGDEDYRLAGSAEGAFGVSEQAFPALFRALTTDSGDGADVSMQAGTTLQASAGRSLQARCYRNGVAWFDFAELCAANLGKADYIALAGQVHTLLLSGVRQFDETSLDSACRFMWLVDTLYDHEVTLICSAAVPIQHLGHDGLLDGAFRRVRSRLTEMQSCVEGLVWGERAVP</sequence>
<name>A0A191ZKH8_9GAMM</name>
<dbReference type="InterPro" id="IPR005654">
    <property type="entry name" value="ATPase_AFG1-like"/>
</dbReference>
<dbReference type="STRING" id="1860122.A9404_08835"/>
<evidence type="ECO:0000313" key="3">
    <source>
        <dbReference type="EMBL" id="ANJ68384.1"/>
    </source>
</evidence>
<dbReference type="AlphaFoldDB" id="A0A191ZKH8"/>
<dbReference type="KEGG" id="haz:A9404_08835"/>
<dbReference type="PANTHER" id="PTHR12169">
    <property type="entry name" value="ATPASE N2B"/>
    <property type="match status" value="1"/>
</dbReference>
<gene>
    <name evidence="3" type="ORF">A9404_08835</name>
</gene>
<dbReference type="Gene3D" id="3.40.50.300">
    <property type="entry name" value="P-loop containing nucleotide triphosphate hydrolases"/>
    <property type="match status" value="1"/>
</dbReference>
<accession>A0A191ZKH8</accession>
<dbReference type="EMBL" id="CP016027">
    <property type="protein sequence ID" value="ANJ68384.1"/>
    <property type="molecule type" value="Genomic_DNA"/>
</dbReference>
<dbReference type="InterPro" id="IPR027417">
    <property type="entry name" value="P-loop_NTPase"/>
</dbReference>
<evidence type="ECO:0000313" key="4">
    <source>
        <dbReference type="Proteomes" id="UP000078596"/>
    </source>
</evidence>
<dbReference type="Proteomes" id="UP000078596">
    <property type="component" value="Chromosome"/>
</dbReference>